<evidence type="ECO:0000256" key="1">
    <source>
        <dbReference type="SAM" id="MobiDB-lite"/>
    </source>
</evidence>
<feature type="region of interest" description="Disordered" evidence="1">
    <location>
        <begin position="1"/>
        <end position="57"/>
    </location>
</feature>
<name>A0A0E9XGM7_ANGAN</name>
<evidence type="ECO:0000313" key="2">
    <source>
        <dbReference type="EMBL" id="JAI01795.1"/>
    </source>
</evidence>
<dbReference type="EMBL" id="GBXM01006783">
    <property type="protein sequence ID" value="JAI01795.1"/>
    <property type="molecule type" value="Transcribed_RNA"/>
</dbReference>
<proteinExistence type="predicted"/>
<protein>
    <submittedName>
        <fullName evidence="2">Uncharacterized protein</fullName>
    </submittedName>
</protein>
<dbReference type="AlphaFoldDB" id="A0A0E9XGM7"/>
<feature type="compositionally biased region" description="Low complexity" evidence="1">
    <location>
        <begin position="28"/>
        <end position="44"/>
    </location>
</feature>
<organism evidence="2">
    <name type="scientific">Anguilla anguilla</name>
    <name type="common">European freshwater eel</name>
    <name type="synonym">Muraena anguilla</name>
    <dbReference type="NCBI Taxonomy" id="7936"/>
    <lineage>
        <taxon>Eukaryota</taxon>
        <taxon>Metazoa</taxon>
        <taxon>Chordata</taxon>
        <taxon>Craniata</taxon>
        <taxon>Vertebrata</taxon>
        <taxon>Euteleostomi</taxon>
        <taxon>Actinopterygii</taxon>
        <taxon>Neopterygii</taxon>
        <taxon>Teleostei</taxon>
        <taxon>Anguilliformes</taxon>
        <taxon>Anguillidae</taxon>
        <taxon>Anguilla</taxon>
    </lineage>
</organism>
<reference evidence="2" key="2">
    <citation type="journal article" date="2015" name="Fish Shellfish Immunol.">
        <title>Early steps in the European eel (Anguilla anguilla)-Vibrio vulnificus interaction in the gills: Role of the RtxA13 toxin.</title>
        <authorList>
            <person name="Callol A."/>
            <person name="Pajuelo D."/>
            <person name="Ebbesson L."/>
            <person name="Teles M."/>
            <person name="MacKenzie S."/>
            <person name="Amaro C."/>
        </authorList>
    </citation>
    <scope>NUCLEOTIDE SEQUENCE</scope>
</reference>
<reference evidence="2" key="1">
    <citation type="submission" date="2014-11" db="EMBL/GenBank/DDBJ databases">
        <authorList>
            <person name="Amaro Gonzalez C."/>
        </authorList>
    </citation>
    <scope>NUCLEOTIDE SEQUENCE</scope>
</reference>
<feature type="compositionally biased region" description="Basic and acidic residues" evidence="1">
    <location>
        <begin position="18"/>
        <end position="27"/>
    </location>
</feature>
<accession>A0A0E9XGM7</accession>
<sequence>MLTVPGRRERRVAPSPLDARERREEKSLLLTIRRSRTPSRPVRSSQKEPSVGRREGI</sequence>